<feature type="compositionally biased region" description="Basic and acidic residues" evidence="1">
    <location>
        <begin position="70"/>
        <end position="79"/>
    </location>
</feature>
<reference evidence="2 3" key="1">
    <citation type="journal article" date="2014" name="Antonie Van Leeuwenhoek">
        <title>Hyphomonas beringensis sp. nov. and Hyphomonas chukchiensis sp. nov., isolated from surface seawater of the Bering Sea and Chukchi Sea.</title>
        <authorList>
            <person name="Li C."/>
            <person name="Lai Q."/>
            <person name="Li G."/>
            <person name="Dong C."/>
            <person name="Wang J."/>
            <person name="Liao Y."/>
            <person name="Shao Z."/>
        </authorList>
    </citation>
    <scope>NUCLEOTIDE SEQUENCE [LARGE SCALE GENOMIC DNA]</scope>
    <source>
        <strain evidence="2 3">25B14_1</strain>
    </source>
</reference>
<dbReference type="EMBL" id="AWFF01000036">
    <property type="protein sequence ID" value="KCZ54673.1"/>
    <property type="molecule type" value="Genomic_DNA"/>
</dbReference>
<sequence>MAMTVSDDTLAHARTLAAEIVATFGMTYMPIYKLLDDEIQKREQEAASIHAILSGHTALTPRAGRRKRERSFSERGARF</sequence>
<evidence type="ECO:0000313" key="3">
    <source>
        <dbReference type="Proteomes" id="UP000027037"/>
    </source>
</evidence>
<name>A0A062UAF6_9PROT</name>
<feature type="region of interest" description="Disordered" evidence="1">
    <location>
        <begin position="60"/>
        <end position="79"/>
    </location>
</feature>
<protein>
    <submittedName>
        <fullName evidence="2">Uncharacterized protein</fullName>
    </submittedName>
</protein>
<organism evidence="2 3">
    <name type="scientific">Hyphomonas beringensis</name>
    <dbReference type="NCBI Taxonomy" id="1280946"/>
    <lineage>
        <taxon>Bacteria</taxon>
        <taxon>Pseudomonadati</taxon>
        <taxon>Pseudomonadota</taxon>
        <taxon>Alphaproteobacteria</taxon>
        <taxon>Hyphomonadales</taxon>
        <taxon>Hyphomonadaceae</taxon>
        <taxon>Hyphomonas</taxon>
    </lineage>
</organism>
<proteinExistence type="predicted"/>
<evidence type="ECO:0000256" key="1">
    <source>
        <dbReference type="SAM" id="MobiDB-lite"/>
    </source>
</evidence>
<dbReference type="AlphaFoldDB" id="A0A062UAF6"/>
<dbReference type="RefSeq" id="WP_051601355.1">
    <property type="nucleotide sequence ID" value="NZ_AWFF01000036.1"/>
</dbReference>
<comment type="caution">
    <text evidence="2">The sequence shown here is derived from an EMBL/GenBank/DDBJ whole genome shotgun (WGS) entry which is preliminary data.</text>
</comment>
<keyword evidence="3" id="KW-1185">Reference proteome</keyword>
<evidence type="ECO:0000313" key="2">
    <source>
        <dbReference type="EMBL" id="KCZ54673.1"/>
    </source>
</evidence>
<gene>
    <name evidence="2" type="ORF">HY29_14065</name>
</gene>
<accession>A0A062UAF6</accession>
<dbReference type="Proteomes" id="UP000027037">
    <property type="component" value="Unassembled WGS sequence"/>
</dbReference>